<feature type="region of interest" description="Disordered" evidence="2">
    <location>
        <begin position="512"/>
        <end position="561"/>
    </location>
</feature>
<dbReference type="PROSITE" id="PS01227">
    <property type="entry name" value="UPF0012"/>
    <property type="match status" value="1"/>
</dbReference>
<dbReference type="EMBL" id="JBANFI010000005">
    <property type="protein sequence ID" value="MFK7161355.1"/>
    <property type="molecule type" value="Genomic_DNA"/>
</dbReference>
<evidence type="ECO:0000256" key="1">
    <source>
        <dbReference type="ARBA" id="ARBA00010613"/>
    </source>
</evidence>
<dbReference type="GO" id="GO:0016787">
    <property type="term" value="F:hydrolase activity"/>
    <property type="evidence" value="ECO:0007669"/>
    <property type="project" value="UniProtKB-KW"/>
</dbReference>
<name>A0ABW8PYH9_9GAMM</name>
<dbReference type="PANTHER" id="PTHR23088:SF50">
    <property type="entry name" value="HYDROLASE YHCX"/>
    <property type="match status" value="1"/>
</dbReference>
<dbReference type="SUPFAM" id="SSF56317">
    <property type="entry name" value="Carbon-nitrogen hydrolase"/>
    <property type="match status" value="1"/>
</dbReference>
<evidence type="ECO:0000259" key="4">
    <source>
        <dbReference type="PROSITE" id="PS51186"/>
    </source>
</evidence>
<evidence type="ECO:0000256" key="2">
    <source>
        <dbReference type="SAM" id="MobiDB-lite"/>
    </source>
</evidence>
<proteinExistence type="inferred from homology"/>
<protein>
    <submittedName>
        <fullName evidence="5">Bifunctional GNAT family N-acetyltransferase/carbon-nitrogen hydrolase family protein</fullName>
    </submittedName>
</protein>
<dbReference type="Proteomes" id="UP001621714">
    <property type="component" value="Unassembled WGS sequence"/>
</dbReference>
<sequence length="561" mass="63833">MTLEDPHLQLRHLKKKDYTQLKHLMDKVYDDIGGAWPEQTINKLVRDFPEGQIAIADDGKLVGVALSLLVDYATFSEPHKYSALIDEQHCIRHQRRGDALYGLDVLIDPAYRGHRLGRRLYEARKELCRAMNLRAILAGGRLPGYQEQATELKPTEYLDQVARRELHDPILSFQLANDFQVKRLMRGYLPEDDKSLGYATLLEWNNILFEPEANLIESSRMEARVGAVQWQMREFDSVEAVLQQVEYFVDALSDYQSDFAVFPELFNAPLMGLTDQSDSLQAIRFLATFTEAFKTELLRMAVSYNINIIAGSMIEEGEDGRLYNVAYLLRRDGTLERQTKLHITPQEKRDWVIEGGHDLQVFQTDAGRIGMLICYDVEFPELGRLLADEDMDILFVPFWTDTKNGYLRVRHCAQARAVENECYVVICGSVGNLPSIESLDIQYAQSAVFSPSDFAFPHDAVLNETTPNTEMIFFSDLDFARLKIVRNEGSVTNLKDRRLDLFSLKRRMHKKKTPAALSAASTHTASSAPSDAASASTQPVSPKPARKKKKATPRRKKKHHS</sequence>
<dbReference type="Gene3D" id="3.60.110.10">
    <property type="entry name" value="Carbon-nitrogen hydrolase"/>
    <property type="match status" value="1"/>
</dbReference>
<keyword evidence="5" id="KW-0378">Hydrolase</keyword>
<feature type="domain" description="CN hydrolase" evidence="3">
    <location>
        <begin position="223"/>
        <end position="479"/>
    </location>
</feature>
<feature type="domain" description="N-acetyltransferase" evidence="4">
    <location>
        <begin position="8"/>
        <end position="164"/>
    </location>
</feature>
<evidence type="ECO:0000259" key="3">
    <source>
        <dbReference type="PROSITE" id="PS50263"/>
    </source>
</evidence>
<comment type="caution">
    <text evidence="5">The sequence shown here is derived from an EMBL/GenBank/DDBJ whole genome shotgun (WGS) entry which is preliminary data.</text>
</comment>
<feature type="compositionally biased region" description="Basic residues" evidence="2">
    <location>
        <begin position="544"/>
        <end position="561"/>
    </location>
</feature>
<evidence type="ECO:0000313" key="5">
    <source>
        <dbReference type="EMBL" id="MFK7161355.1"/>
    </source>
</evidence>
<dbReference type="SUPFAM" id="SSF55729">
    <property type="entry name" value="Acyl-CoA N-acyltransferases (Nat)"/>
    <property type="match status" value="1"/>
</dbReference>
<evidence type="ECO:0000313" key="6">
    <source>
        <dbReference type="Proteomes" id="UP001621714"/>
    </source>
</evidence>
<dbReference type="Gene3D" id="3.40.630.30">
    <property type="match status" value="1"/>
</dbReference>
<reference evidence="5 6" key="1">
    <citation type="submission" date="2024-02" db="EMBL/GenBank/DDBJ databases">
        <title>Marinospirillum sp. MEB 164 isolated from Lonar lake sediment.</title>
        <authorList>
            <person name="Joshi A."/>
            <person name="Thite S."/>
        </authorList>
    </citation>
    <scope>NUCLEOTIDE SEQUENCE [LARGE SCALE GENOMIC DNA]</scope>
    <source>
        <strain evidence="5 6">MEB164</strain>
    </source>
</reference>
<gene>
    <name evidence="5" type="ORF">V6U78_09940</name>
</gene>
<dbReference type="InterPro" id="IPR036526">
    <property type="entry name" value="C-N_Hydrolase_sf"/>
</dbReference>
<dbReference type="CDD" id="cd07574">
    <property type="entry name" value="nitrilase_Rim1_like"/>
    <property type="match status" value="1"/>
</dbReference>
<dbReference type="PROSITE" id="PS51186">
    <property type="entry name" value="GNAT"/>
    <property type="match status" value="1"/>
</dbReference>
<accession>A0ABW8PYH9</accession>
<dbReference type="Pfam" id="PF00583">
    <property type="entry name" value="Acetyltransf_1"/>
    <property type="match status" value="1"/>
</dbReference>
<dbReference type="PANTHER" id="PTHR23088">
    <property type="entry name" value="NITRILASE-RELATED"/>
    <property type="match status" value="1"/>
</dbReference>
<dbReference type="Pfam" id="PF00795">
    <property type="entry name" value="CN_hydrolase"/>
    <property type="match status" value="1"/>
</dbReference>
<dbReference type="RefSeq" id="WP_405340000.1">
    <property type="nucleotide sequence ID" value="NZ_JBANFI010000005.1"/>
</dbReference>
<dbReference type="InterPro" id="IPR001110">
    <property type="entry name" value="UPF0012_CS"/>
</dbReference>
<organism evidence="5 6">
    <name type="scientific">Marinospirillum alkalitolerans</name>
    <dbReference type="NCBI Taxonomy" id="3123374"/>
    <lineage>
        <taxon>Bacteria</taxon>
        <taxon>Pseudomonadati</taxon>
        <taxon>Pseudomonadota</taxon>
        <taxon>Gammaproteobacteria</taxon>
        <taxon>Oceanospirillales</taxon>
        <taxon>Oceanospirillaceae</taxon>
        <taxon>Marinospirillum</taxon>
    </lineage>
</organism>
<dbReference type="PROSITE" id="PS50263">
    <property type="entry name" value="CN_HYDROLASE"/>
    <property type="match status" value="1"/>
</dbReference>
<dbReference type="CDD" id="cd04301">
    <property type="entry name" value="NAT_SF"/>
    <property type="match status" value="1"/>
</dbReference>
<dbReference type="InterPro" id="IPR016181">
    <property type="entry name" value="Acyl_CoA_acyltransferase"/>
</dbReference>
<dbReference type="InterPro" id="IPR000182">
    <property type="entry name" value="GNAT_dom"/>
</dbReference>
<dbReference type="InterPro" id="IPR003010">
    <property type="entry name" value="C-N_Hydrolase"/>
</dbReference>
<keyword evidence="6" id="KW-1185">Reference proteome</keyword>
<feature type="compositionally biased region" description="Low complexity" evidence="2">
    <location>
        <begin position="514"/>
        <end position="537"/>
    </location>
</feature>
<comment type="similarity">
    <text evidence="1">Belongs to the carbon-nitrogen hydrolase superfamily. NIT1/NIT2 family.</text>
</comment>